<protein>
    <submittedName>
        <fullName evidence="1">Uncharacterized protein</fullName>
    </submittedName>
</protein>
<name>A0A2U2J475_9SPHN</name>
<gene>
    <name evidence="1" type="ORF">DF286_09830</name>
</gene>
<organism evidence="1 2">
    <name type="scientific">Allosphingosinicella humi</name>
    <dbReference type="NCBI Taxonomy" id="2068657"/>
    <lineage>
        <taxon>Bacteria</taxon>
        <taxon>Pseudomonadati</taxon>
        <taxon>Pseudomonadota</taxon>
        <taxon>Alphaproteobacteria</taxon>
        <taxon>Sphingomonadales</taxon>
        <taxon>Sphingomonadaceae</taxon>
        <taxon>Allosphingosinicella</taxon>
    </lineage>
</organism>
<reference evidence="1 2" key="1">
    <citation type="submission" date="2018-05" db="EMBL/GenBank/DDBJ databases">
        <title>Genome of Sphingosinicella humi QZX222.</title>
        <authorList>
            <person name="Qiao Z."/>
            <person name="Wang G."/>
        </authorList>
    </citation>
    <scope>NUCLEOTIDE SEQUENCE [LARGE SCALE GENOMIC DNA]</scope>
    <source>
        <strain evidence="1 2">QZX222</strain>
    </source>
</reference>
<evidence type="ECO:0000313" key="1">
    <source>
        <dbReference type="EMBL" id="PWG03128.1"/>
    </source>
</evidence>
<dbReference type="Proteomes" id="UP000245916">
    <property type="component" value="Unassembled WGS sequence"/>
</dbReference>
<comment type="caution">
    <text evidence="1">The sequence shown here is derived from an EMBL/GenBank/DDBJ whole genome shotgun (WGS) entry which is preliminary data.</text>
</comment>
<keyword evidence="2" id="KW-1185">Reference proteome</keyword>
<dbReference type="EMBL" id="QFFF01000001">
    <property type="protein sequence ID" value="PWG03128.1"/>
    <property type="molecule type" value="Genomic_DNA"/>
</dbReference>
<evidence type="ECO:0000313" key="2">
    <source>
        <dbReference type="Proteomes" id="UP000245916"/>
    </source>
</evidence>
<dbReference type="AlphaFoldDB" id="A0A2U2J475"/>
<proteinExistence type="predicted"/>
<sequence length="115" mass="11565">MAKKSKKPKIPKKIGGVKIPKQARKAGNKALKLAVEHPVISDVVAAGLLAAAAALTGDRKLRDAARELGEEVKDAAAAAKAGRAKAAAKAAAGAMGKALRDELLAGKARNGAAKP</sequence>
<accession>A0A2U2J475</accession>
<dbReference type="RefSeq" id="WP_109271266.1">
    <property type="nucleotide sequence ID" value="NZ_QFFF01000001.1"/>
</dbReference>